<gene>
    <name evidence="2" type="ORF">ENG14_07065</name>
</gene>
<dbReference type="AlphaFoldDB" id="A0A7C1AMK7"/>
<dbReference type="GO" id="GO:0003938">
    <property type="term" value="F:IMP dehydrogenase activity"/>
    <property type="evidence" value="ECO:0007669"/>
    <property type="project" value="InterPro"/>
</dbReference>
<dbReference type="InterPro" id="IPR005990">
    <property type="entry name" value="IMP_DH"/>
</dbReference>
<evidence type="ECO:0000259" key="1">
    <source>
        <dbReference type="Pfam" id="PF00478"/>
    </source>
</evidence>
<name>A0A7C1AMK7_9BACT</name>
<dbReference type="GO" id="GO:0006183">
    <property type="term" value="P:GTP biosynthetic process"/>
    <property type="evidence" value="ECO:0007669"/>
    <property type="project" value="TreeGrafter"/>
</dbReference>
<dbReference type="PANTHER" id="PTHR11911:SF85">
    <property type="entry name" value="INOSINE-5'-MONOPHOSPHATE DEHYDROGENASE"/>
    <property type="match status" value="1"/>
</dbReference>
<dbReference type="Pfam" id="PF00478">
    <property type="entry name" value="IMPDH"/>
    <property type="match status" value="1"/>
</dbReference>
<dbReference type="PANTHER" id="PTHR11911">
    <property type="entry name" value="INOSINE-5-MONOPHOSPHATE DEHYDROGENASE RELATED"/>
    <property type="match status" value="1"/>
</dbReference>
<dbReference type="SMART" id="SM01240">
    <property type="entry name" value="IMPDH"/>
    <property type="match status" value="1"/>
</dbReference>
<evidence type="ECO:0000313" key="2">
    <source>
        <dbReference type="EMBL" id="HDL90647.1"/>
    </source>
</evidence>
<protein>
    <submittedName>
        <fullName evidence="2">GuaB3 family IMP dehydrogenase-related protein</fullName>
    </submittedName>
</protein>
<feature type="non-terminal residue" evidence="2">
    <location>
        <position position="1"/>
    </location>
</feature>
<comment type="caution">
    <text evidence="2">The sequence shown here is derived from an EMBL/GenBank/DDBJ whole genome shotgun (WGS) entry which is preliminary data.</text>
</comment>
<sequence length="140" mass="14487">FYNATGRYVAVITDGGMRVGGDIAKAFASGADAVMLGSPLASAKEAPGKGHHWGMATPDPNLPRGTLVKVGIKGSLKEILFGPSHLTDGTMNLFGALKGAMGALGVKNIQEMHQVEIAISPSIWTEGKLLQKSQGVGMGR</sequence>
<organism evidence="2">
    <name type="scientific">Thermodesulforhabdus norvegica</name>
    <dbReference type="NCBI Taxonomy" id="39841"/>
    <lineage>
        <taxon>Bacteria</taxon>
        <taxon>Pseudomonadati</taxon>
        <taxon>Thermodesulfobacteriota</taxon>
        <taxon>Syntrophobacteria</taxon>
        <taxon>Syntrophobacterales</taxon>
        <taxon>Thermodesulforhabdaceae</taxon>
        <taxon>Thermodesulforhabdus</taxon>
    </lineage>
</organism>
<dbReference type="Gene3D" id="3.20.20.70">
    <property type="entry name" value="Aldolase class I"/>
    <property type="match status" value="1"/>
</dbReference>
<dbReference type="EMBL" id="DQZW01000336">
    <property type="protein sequence ID" value="HDL90647.1"/>
    <property type="molecule type" value="Genomic_DNA"/>
</dbReference>
<dbReference type="Proteomes" id="UP000886355">
    <property type="component" value="Unassembled WGS sequence"/>
</dbReference>
<proteinExistence type="predicted"/>
<dbReference type="SUPFAM" id="SSF51412">
    <property type="entry name" value="Inosine monophosphate dehydrogenase (IMPDH)"/>
    <property type="match status" value="1"/>
</dbReference>
<accession>A0A7C1AMK7</accession>
<feature type="domain" description="IMP dehydrogenase/GMP reductase" evidence="1">
    <location>
        <begin position="7"/>
        <end position="49"/>
    </location>
</feature>
<dbReference type="InterPro" id="IPR013785">
    <property type="entry name" value="Aldolase_TIM"/>
</dbReference>
<reference evidence="2" key="1">
    <citation type="journal article" date="2020" name="mSystems">
        <title>Genome- and Community-Level Interaction Insights into Carbon Utilization and Element Cycling Functions of Hydrothermarchaeota in Hydrothermal Sediment.</title>
        <authorList>
            <person name="Zhou Z."/>
            <person name="Liu Y."/>
            <person name="Xu W."/>
            <person name="Pan J."/>
            <person name="Luo Z.H."/>
            <person name="Li M."/>
        </authorList>
    </citation>
    <scope>NUCLEOTIDE SEQUENCE [LARGE SCALE GENOMIC DNA]</scope>
    <source>
        <strain evidence="2">HyVt-19</strain>
    </source>
</reference>
<dbReference type="InterPro" id="IPR001093">
    <property type="entry name" value="IMP_DH_GMPRt"/>
</dbReference>